<organism evidence="1 2">
    <name type="scientific">Globisporangium ultimum (strain ATCC 200006 / CBS 805.95 / DAOM BR144)</name>
    <name type="common">Pythium ultimum</name>
    <dbReference type="NCBI Taxonomy" id="431595"/>
    <lineage>
        <taxon>Eukaryota</taxon>
        <taxon>Sar</taxon>
        <taxon>Stramenopiles</taxon>
        <taxon>Oomycota</taxon>
        <taxon>Peronosporomycetes</taxon>
        <taxon>Pythiales</taxon>
        <taxon>Pythiaceae</taxon>
        <taxon>Globisporangium</taxon>
    </lineage>
</organism>
<keyword evidence="2" id="KW-1185">Reference proteome</keyword>
<dbReference type="AlphaFoldDB" id="K3WYU9"/>
<dbReference type="Gene3D" id="2.60.120.10">
    <property type="entry name" value="Jelly Rolls"/>
    <property type="match status" value="1"/>
</dbReference>
<dbReference type="EMBL" id="GL376623">
    <property type="status" value="NOT_ANNOTATED_CDS"/>
    <property type="molecule type" value="Genomic_DNA"/>
</dbReference>
<dbReference type="eggNOG" id="ENOG502SIVK">
    <property type="taxonomic scope" value="Eukaryota"/>
</dbReference>
<evidence type="ECO:0000313" key="2">
    <source>
        <dbReference type="Proteomes" id="UP000019132"/>
    </source>
</evidence>
<dbReference type="HOGENOM" id="CLU_1206838_0_0_1"/>
<accession>K3WYU9</accession>
<evidence type="ECO:0008006" key="3">
    <source>
        <dbReference type="Google" id="ProtNLM"/>
    </source>
</evidence>
<reference evidence="2" key="2">
    <citation type="submission" date="2010-04" db="EMBL/GenBank/DDBJ databases">
        <authorList>
            <person name="Buell R."/>
            <person name="Hamilton J."/>
            <person name="Hostetler J."/>
        </authorList>
    </citation>
    <scope>NUCLEOTIDE SEQUENCE [LARGE SCALE GENOMIC DNA]</scope>
    <source>
        <strain evidence="2">DAOM:BR144</strain>
    </source>
</reference>
<protein>
    <recommendedName>
        <fullName evidence="3">Quercetin 2,3-dioxygenase C-terminal cupin domain-containing protein</fullName>
    </recommendedName>
</protein>
<evidence type="ECO:0000313" key="1">
    <source>
        <dbReference type="EnsemblProtists" id="PYU1_T010148"/>
    </source>
</evidence>
<proteinExistence type="predicted"/>
<dbReference type="VEuPathDB" id="FungiDB:PYU1_G010128"/>
<reference evidence="2" key="1">
    <citation type="journal article" date="2010" name="Genome Biol.">
        <title>Genome sequence of the necrotrophic plant pathogen Pythium ultimum reveals original pathogenicity mechanisms and effector repertoire.</title>
        <authorList>
            <person name="Levesque C.A."/>
            <person name="Brouwer H."/>
            <person name="Cano L."/>
            <person name="Hamilton J.P."/>
            <person name="Holt C."/>
            <person name="Huitema E."/>
            <person name="Raffaele S."/>
            <person name="Robideau G.P."/>
            <person name="Thines M."/>
            <person name="Win J."/>
            <person name="Zerillo M.M."/>
            <person name="Beakes G.W."/>
            <person name="Boore J.L."/>
            <person name="Busam D."/>
            <person name="Dumas B."/>
            <person name="Ferriera S."/>
            <person name="Fuerstenberg S.I."/>
            <person name="Gachon C.M."/>
            <person name="Gaulin E."/>
            <person name="Govers F."/>
            <person name="Grenville-Briggs L."/>
            <person name="Horner N."/>
            <person name="Hostetler J."/>
            <person name="Jiang R.H."/>
            <person name="Johnson J."/>
            <person name="Krajaejun T."/>
            <person name="Lin H."/>
            <person name="Meijer H.J."/>
            <person name="Moore B."/>
            <person name="Morris P."/>
            <person name="Phuntmart V."/>
            <person name="Puiu D."/>
            <person name="Shetty J."/>
            <person name="Stajich J.E."/>
            <person name="Tripathy S."/>
            <person name="Wawra S."/>
            <person name="van West P."/>
            <person name="Whitty B.R."/>
            <person name="Coutinho P.M."/>
            <person name="Henrissat B."/>
            <person name="Martin F."/>
            <person name="Thomas P.D."/>
            <person name="Tyler B.M."/>
            <person name="De Vries R.P."/>
            <person name="Kamoun S."/>
            <person name="Yandell M."/>
            <person name="Tisserat N."/>
            <person name="Buell C.R."/>
        </authorList>
    </citation>
    <scope>NUCLEOTIDE SEQUENCE</scope>
    <source>
        <strain evidence="2">DAOM:BR144</strain>
    </source>
</reference>
<name>K3WYU9_GLOUD</name>
<sequence>MEEAAFVPVEQEPLHQQRWKSDIVRLVDVQFPRNATCLWHQHLKYGVYICIADLEATEQPKGHEPRALAKAKGDVFCRDHTEDKLIHVVSNSDHELHIIEVELLKEKHLVAPHDEVPQHVARGLRILNDELECRVYRLTLLSKQTEKMSLELPTDAVLVALDECVVKIVNPDGEKEVHVQPGDDVVLVAGHFEVHLVPRDHAEAPEFILVEVF</sequence>
<dbReference type="InParanoid" id="K3WYU9"/>
<dbReference type="InterPro" id="IPR014710">
    <property type="entry name" value="RmlC-like_jellyroll"/>
</dbReference>
<reference evidence="1" key="3">
    <citation type="submission" date="2015-02" db="UniProtKB">
        <authorList>
            <consortium name="EnsemblProtists"/>
        </authorList>
    </citation>
    <scope>IDENTIFICATION</scope>
    <source>
        <strain evidence="1">DAOM BR144</strain>
    </source>
</reference>
<dbReference type="Proteomes" id="UP000019132">
    <property type="component" value="Unassembled WGS sequence"/>
</dbReference>
<dbReference type="OMA" id="HVITSHD"/>
<dbReference type="EnsemblProtists" id="PYU1_T010148">
    <property type="protein sequence ID" value="PYU1_T010148"/>
    <property type="gene ID" value="PYU1_G010128"/>
</dbReference>